<evidence type="ECO:0000256" key="5">
    <source>
        <dbReference type="ARBA" id="ARBA00023136"/>
    </source>
</evidence>
<evidence type="ECO:0000256" key="7">
    <source>
        <dbReference type="SAM" id="MobiDB-lite"/>
    </source>
</evidence>
<feature type="compositionally biased region" description="Low complexity" evidence="7">
    <location>
        <begin position="95"/>
        <end position="106"/>
    </location>
</feature>
<accession>A0A0D0DJT3</accession>
<evidence type="ECO:0000256" key="1">
    <source>
        <dbReference type="ARBA" id="ARBA00004141"/>
    </source>
</evidence>
<evidence type="ECO:0000256" key="3">
    <source>
        <dbReference type="ARBA" id="ARBA00022692"/>
    </source>
</evidence>
<dbReference type="InterPro" id="IPR006634">
    <property type="entry name" value="TLC-dom"/>
</dbReference>
<comment type="subcellular location">
    <subcellularLocation>
        <location evidence="1">Membrane</location>
        <topology evidence="1">Multi-pass membrane protein</topology>
    </subcellularLocation>
</comment>
<feature type="transmembrane region" description="Helical" evidence="8">
    <location>
        <begin position="321"/>
        <end position="345"/>
    </location>
</feature>
<evidence type="ECO:0000256" key="8">
    <source>
        <dbReference type="SAM" id="Phobius"/>
    </source>
</evidence>
<dbReference type="GO" id="GO:0016020">
    <property type="term" value="C:membrane"/>
    <property type="evidence" value="ECO:0007669"/>
    <property type="project" value="UniProtKB-SubCell"/>
</dbReference>
<comment type="similarity">
    <text evidence="2">Belongs to the sphingosine N-acyltransferase family.</text>
</comment>
<evidence type="ECO:0000313" key="11">
    <source>
        <dbReference type="Proteomes" id="UP000054538"/>
    </source>
</evidence>
<organism evidence="10 11">
    <name type="scientific">Paxillus rubicundulus Ve08.2h10</name>
    <dbReference type="NCBI Taxonomy" id="930991"/>
    <lineage>
        <taxon>Eukaryota</taxon>
        <taxon>Fungi</taxon>
        <taxon>Dikarya</taxon>
        <taxon>Basidiomycota</taxon>
        <taxon>Agaricomycotina</taxon>
        <taxon>Agaricomycetes</taxon>
        <taxon>Agaricomycetidae</taxon>
        <taxon>Boletales</taxon>
        <taxon>Paxilineae</taxon>
        <taxon>Paxillaceae</taxon>
        <taxon>Paxillus</taxon>
    </lineage>
</organism>
<keyword evidence="4 8" id="KW-1133">Transmembrane helix</keyword>
<proteinExistence type="inferred from homology"/>
<feature type="transmembrane region" description="Helical" evidence="8">
    <location>
        <begin position="37"/>
        <end position="59"/>
    </location>
</feature>
<dbReference type="STRING" id="930991.A0A0D0DJT3"/>
<sequence>MNTFQAPEWLPSFLVPFFTLSYPTAPPVDFDSFHDSLYYNTGILDGCFIISCIAVMALLRDITRIYVMEPFAKWKLTCDWQESQRKKLKLNGTASGSPLGSPKGSSTQNGHTNHANGGHSELKMSKRDARKIHRSMLRFAEQGWSFIYYTTNFAYGVYVHHNLPTRVLDPTDLWLNYPHMALAGPLKFYYLTQTAFYLHQVLILNAEARRKDHVQMMTHHIITVILMVSSYAYNFTRFGCLIMVLMDCCDIFLPLAKMLRYVAHYTLCDLTFVVFLVSWFVTRHVLFIIAIKSLYVDSLHLVPELWAPERGNYLSHLTQKVFVGLLVSLQIIQIIWFGMICRVAYRVVTGQGASDDRSDEEEE</sequence>
<protein>
    <recommendedName>
        <fullName evidence="9">TLC domain-containing protein</fullName>
    </recommendedName>
</protein>
<dbReference type="GO" id="GO:0050291">
    <property type="term" value="F:sphingosine N-acyltransferase activity"/>
    <property type="evidence" value="ECO:0007669"/>
    <property type="project" value="InterPro"/>
</dbReference>
<gene>
    <name evidence="10" type="ORF">PAXRUDRAFT_133548</name>
</gene>
<dbReference type="OrthoDB" id="537032at2759"/>
<dbReference type="GO" id="GO:0046513">
    <property type="term" value="P:ceramide biosynthetic process"/>
    <property type="evidence" value="ECO:0007669"/>
    <property type="project" value="InterPro"/>
</dbReference>
<feature type="region of interest" description="Disordered" evidence="7">
    <location>
        <begin position="91"/>
        <end position="124"/>
    </location>
</feature>
<evidence type="ECO:0000256" key="6">
    <source>
        <dbReference type="PROSITE-ProRule" id="PRU00205"/>
    </source>
</evidence>
<reference evidence="10 11" key="1">
    <citation type="submission" date="2014-04" db="EMBL/GenBank/DDBJ databases">
        <authorList>
            <consortium name="DOE Joint Genome Institute"/>
            <person name="Kuo A."/>
            <person name="Kohler A."/>
            <person name="Jargeat P."/>
            <person name="Nagy L.G."/>
            <person name="Floudas D."/>
            <person name="Copeland A."/>
            <person name="Barry K.W."/>
            <person name="Cichocki N."/>
            <person name="Veneault-Fourrey C."/>
            <person name="LaButti K."/>
            <person name="Lindquist E.A."/>
            <person name="Lipzen A."/>
            <person name="Lundell T."/>
            <person name="Morin E."/>
            <person name="Murat C."/>
            <person name="Sun H."/>
            <person name="Tunlid A."/>
            <person name="Henrissat B."/>
            <person name="Grigoriev I.V."/>
            <person name="Hibbett D.S."/>
            <person name="Martin F."/>
            <person name="Nordberg H.P."/>
            <person name="Cantor M.N."/>
            <person name="Hua S.X."/>
        </authorList>
    </citation>
    <scope>NUCLEOTIDE SEQUENCE [LARGE SCALE GENOMIC DNA]</scope>
    <source>
        <strain evidence="10 11">Ve08.2h10</strain>
    </source>
</reference>
<dbReference type="PIRSF" id="PIRSF005225">
    <property type="entry name" value="LAG1_LAC1"/>
    <property type="match status" value="1"/>
</dbReference>
<dbReference type="SMART" id="SM00724">
    <property type="entry name" value="TLC"/>
    <property type="match status" value="1"/>
</dbReference>
<dbReference type="FunCoup" id="A0A0D0DJT3">
    <property type="interactions" value="235"/>
</dbReference>
<dbReference type="AlphaFoldDB" id="A0A0D0DJT3"/>
<dbReference type="InterPro" id="IPR016439">
    <property type="entry name" value="Lag1/Lac1-like"/>
</dbReference>
<dbReference type="PANTHER" id="PTHR12560:SF0">
    <property type="entry name" value="LD18904P"/>
    <property type="match status" value="1"/>
</dbReference>
<dbReference type="InParanoid" id="A0A0D0DJT3"/>
<dbReference type="HOGENOM" id="CLU_028277_2_1_1"/>
<name>A0A0D0DJT3_9AGAM</name>
<evidence type="ECO:0000256" key="4">
    <source>
        <dbReference type="ARBA" id="ARBA00022989"/>
    </source>
</evidence>
<evidence type="ECO:0000256" key="2">
    <source>
        <dbReference type="ARBA" id="ARBA00009808"/>
    </source>
</evidence>
<feature type="domain" description="TLC" evidence="9">
    <location>
        <begin position="134"/>
        <end position="349"/>
    </location>
</feature>
<feature type="transmembrane region" description="Helical" evidence="8">
    <location>
        <begin position="217"/>
        <end position="235"/>
    </location>
</feature>
<evidence type="ECO:0000313" key="10">
    <source>
        <dbReference type="EMBL" id="KIK98737.1"/>
    </source>
</evidence>
<dbReference type="Proteomes" id="UP000054538">
    <property type="component" value="Unassembled WGS sequence"/>
</dbReference>
<dbReference type="Pfam" id="PF03798">
    <property type="entry name" value="TRAM_LAG1_CLN8"/>
    <property type="match status" value="1"/>
</dbReference>
<dbReference type="PROSITE" id="PS50922">
    <property type="entry name" value="TLC"/>
    <property type="match status" value="1"/>
</dbReference>
<keyword evidence="5 6" id="KW-0472">Membrane</keyword>
<dbReference type="PANTHER" id="PTHR12560">
    <property type="entry name" value="LONGEVITY ASSURANCE FACTOR 1 LAG1"/>
    <property type="match status" value="1"/>
</dbReference>
<keyword evidence="11" id="KW-1185">Reference proteome</keyword>
<keyword evidence="3 6" id="KW-0812">Transmembrane</keyword>
<dbReference type="EMBL" id="KN824882">
    <property type="protein sequence ID" value="KIK98737.1"/>
    <property type="molecule type" value="Genomic_DNA"/>
</dbReference>
<reference evidence="11" key="2">
    <citation type="submission" date="2015-01" db="EMBL/GenBank/DDBJ databases">
        <title>Evolutionary Origins and Diversification of the Mycorrhizal Mutualists.</title>
        <authorList>
            <consortium name="DOE Joint Genome Institute"/>
            <consortium name="Mycorrhizal Genomics Consortium"/>
            <person name="Kohler A."/>
            <person name="Kuo A."/>
            <person name="Nagy L.G."/>
            <person name="Floudas D."/>
            <person name="Copeland A."/>
            <person name="Barry K.W."/>
            <person name="Cichocki N."/>
            <person name="Veneault-Fourrey C."/>
            <person name="LaButti K."/>
            <person name="Lindquist E.A."/>
            <person name="Lipzen A."/>
            <person name="Lundell T."/>
            <person name="Morin E."/>
            <person name="Murat C."/>
            <person name="Riley R."/>
            <person name="Ohm R."/>
            <person name="Sun H."/>
            <person name="Tunlid A."/>
            <person name="Henrissat B."/>
            <person name="Grigoriev I.V."/>
            <person name="Hibbett D.S."/>
            <person name="Martin F."/>
        </authorList>
    </citation>
    <scope>NUCLEOTIDE SEQUENCE [LARGE SCALE GENOMIC DNA]</scope>
    <source>
        <strain evidence="11">Ve08.2h10</strain>
    </source>
</reference>
<evidence type="ECO:0000259" key="9">
    <source>
        <dbReference type="PROSITE" id="PS50922"/>
    </source>
</evidence>